<organism evidence="1 2">
    <name type="scientific">Necator americanus</name>
    <name type="common">Human hookworm</name>
    <dbReference type="NCBI Taxonomy" id="51031"/>
    <lineage>
        <taxon>Eukaryota</taxon>
        <taxon>Metazoa</taxon>
        <taxon>Ecdysozoa</taxon>
        <taxon>Nematoda</taxon>
        <taxon>Chromadorea</taxon>
        <taxon>Rhabditida</taxon>
        <taxon>Rhabditina</taxon>
        <taxon>Rhabditomorpha</taxon>
        <taxon>Strongyloidea</taxon>
        <taxon>Ancylostomatidae</taxon>
        <taxon>Bunostominae</taxon>
        <taxon>Necator</taxon>
    </lineage>
</organism>
<protein>
    <submittedName>
        <fullName evidence="1">Uncharacterized protein</fullName>
    </submittedName>
</protein>
<sequence length="139" mass="15755">MPSILEEGNTSTSFHRDCLRLCTYNARTASTDAELDALFGILFSFFSKRIKFHIIYLIAREETKCRSCDVRQLNGGRLVIRGESVPSQSLRQKPISIVNCYSSTSAADDYKLNAFYELEEVIHNEESFHNFVAGTSTEN</sequence>
<dbReference type="EMBL" id="JAVFWL010000004">
    <property type="protein sequence ID" value="KAK6752069.1"/>
    <property type="molecule type" value="Genomic_DNA"/>
</dbReference>
<reference evidence="1 2" key="1">
    <citation type="submission" date="2023-08" db="EMBL/GenBank/DDBJ databases">
        <title>A Necator americanus chromosomal reference genome.</title>
        <authorList>
            <person name="Ilik V."/>
            <person name="Petrzelkova K.J."/>
            <person name="Pardy F."/>
            <person name="Fuh T."/>
            <person name="Niatou-Singa F.S."/>
            <person name="Gouil Q."/>
            <person name="Baker L."/>
            <person name="Ritchie M.E."/>
            <person name="Jex A.R."/>
            <person name="Gazzola D."/>
            <person name="Li H."/>
            <person name="Toshio Fujiwara R."/>
            <person name="Zhan B."/>
            <person name="Aroian R.V."/>
            <person name="Pafco B."/>
            <person name="Schwarz E.M."/>
        </authorList>
    </citation>
    <scope>NUCLEOTIDE SEQUENCE [LARGE SCALE GENOMIC DNA]</scope>
    <source>
        <strain evidence="1 2">Aroian</strain>
        <tissue evidence="1">Whole animal</tissue>
    </source>
</reference>
<evidence type="ECO:0000313" key="1">
    <source>
        <dbReference type="EMBL" id="KAK6752069.1"/>
    </source>
</evidence>
<name>A0ABR1DNQ8_NECAM</name>
<comment type="caution">
    <text evidence="1">The sequence shown here is derived from an EMBL/GenBank/DDBJ whole genome shotgun (WGS) entry which is preliminary data.</text>
</comment>
<evidence type="ECO:0000313" key="2">
    <source>
        <dbReference type="Proteomes" id="UP001303046"/>
    </source>
</evidence>
<keyword evidence="2" id="KW-1185">Reference proteome</keyword>
<gene>
    <name evidence="1" type="primary">Necator_chrIV.g16770</name>
    <name evidence="1" type="ORF">RB195_003473</name>
</gene>
<accession>A0ABR1DNQ8</accession>
<dbReference type="Proteomes" id="UP001303046">
    <property type="component" value="Unassembled WGS sequence"/>
</dbReference>
<proteinExistence type="predicted"/>